<dbReference type="RefSeq" id="WP_184825452.1">
    <property type="nucleotide sequence ID" value="NZ_JACHMM010000001.1"/>
</dbReference>
<sequence length="128" mass="12920">MGAPQVVDSAQIMCTFGSAPSSLGVLPLARVMVEGRPAATVDDAVPLVNIRPFGTCLTLANPMVAAATSAAMGVLTPQPCIPATSRWLPGSPLTRVGGRNALTVASTCTCQWGGVIAVTQPGSVRTTS</sequence>
<dbReference type="Pfam" id="PF14107">
    <property type="entry name" value="DUF4280"/>
    <property type="match status" value="1"/>
</dbReference>
<evidence type="ECO:0000313" key="1">
    <source>
        <dbReference type="EMBL" id="MBB5789834.1"/>
    </source>
</evidence>
<proteinExistence type="predicted"/>
<organism evidence="1 2">
    <name type="scientific">Jiangella mangrovi</name>
    <dbReference type="NCBI Taxonomy" id="1524084"/>
    <lineage>
        <taxon>Bacteria</taxon>
        <taxon>Bacillati</taxon>
        <taxon>Actinomycetota</taxon>
        <taxon>Actinomycetes</taxon>
        <taxon>Jiangellales</taxon>
        <taxon>Jiangellaceae</taxon>
        <taxon>Jiangella</taxon>
    </lineage>
</organism>
<evidence type="ECO:0008006" key="3">
    <source>
        <dbReference type="Google" id="ProtNLM"/>
    </source>
</evidence>
<protein>
    <recommendedName>
        <fullName evidence="3">DUF4280 domain-containing protein</fullName>
    </recommendedName>
</protein>
<dbReference type="EMBL" id="JACHMM010000001">
    <property type="protein sequence ID" value="MBB5789834.1"/>
    <property type="molecule type" value="Genomic_DNA"/>
</dbReference>
<accession>A0A7W9GU41</accession>
<reference evidence="1 2" key="1">
    <citation type="submission" date="2020-08" db="EMBL/GenBank/DDBJ databases">
        <title>Sequencing the genomes of 1000 actinobacteria strains.</title>
        <authorList>
            <person name="Klenk H.-P."/>
        </authorList>
    </citation>
    <scope>NUCLEOTIDE SEQUENCE [LARGE SCALE GENOMIC DNA]</scope>
    <source>
        <strain evidence="1 2">DSM 102122</strain>
    </source>
</reference>
<name>A0A7W9GU41_9ACTN</name>
<keyword evidence="2" id="KW-1185">Reference proteome</keyword>
<evidence type="ECO:0000313" key="2">
    <source>
        <dbReference type="Proteomes" id="UP000542813"/>
    </source>
</evidence>
<dbReference type="InterPro" id="IPR025460">
    <property type="entry name" value="DUF4280"/>
</dbReference>
<dbReference type="AlphaFoldDB" id="A0A7W9GU41"/>
<comment type="caution">
    <text evidence="1">The sequence shown here is derived from an EMBL/GenBank/DDBJ whole genome shotgun (WGS) entry which is preliminary data.</text>
</comment>
<gene>
    <name evidence="1" type="ORF">HD601_004409</name>
</gene>
<dbReference type="Proteomes" id="UP000542813">
    <property type="component" value="Unassembled WGS sequence"/>
</dbReference>